<gene>
    <name evidence="1" type="ORF">J42TS3_49670</name>
</gene>
<sequence>MVLAVICDYCSQPKNTEEIYGDLQICKDCKANEEEVAAIAESIEG</sequence>
<name>A0ABQ4MJV7_9BACL</name>
<dbReference type="Proteomes" id="UP000679992">
    <property type="component" value="Unassembled WGS sequence"/>
</dbReference>
<proteinExistence type="predicted"/>
<accession>A0ABQ4MJV7</accession>
<evidence type="ECO:0000313" key="1">
    <source>
        <dbReference type="EMBL" id="GIP55932.1"/>
    </source>
</evidence>
<reference evidence="1 2" key="1">
    <citation type="submission" date="2021-03" db="EMBL/GenBank/DDBJ databases">
        <title>Antimicrobial resistance genes in bacteria isolated from Japanese honey, and their potential for conferring macrolide and lincosamide resistance in the American foulbrood pathogen Paenibacillus larvae.</title>
        <authorList>
            <person name="Okamoto M."/>
            <person name="Kumagai M."/>
            <person name="Kanamori H."/>
            <person name="Takamatsu D."/>
        </authorList>
    </citation>
    <scope>NUCLEOTIDE SEQUENCE [LARGE SCALE GENOMIC DNA]</scope>
    <source>
        <strain evidence="1 2">J42TS3</strain>
    </source>
</reference>
<evidence type="ECO:0008006" key="3">
    <source>
        <dbReference type="Google" id="ProtNLM"/>
    </source>
</evidence>
<dbReference type="EMBL" id="BOSL01000026">
    <property type="protein sequence ID" value="GIP55932.1"/>
    <property type="molecule type" value="Genomic_DNA"/>
</dbReference>
<organism evidence="1 2">
    <name type="scientific">Paenibacillus vini</name>
    <dbReference type="NCBI Taxonomy" id="1476024"/>
    <lineage>
        <taxon>Bacteria</taxon>
        <taxon>Bacillati</taxon>
        <taxon>Bacillota</taxon>
        <taxon>Bacilli</taxon>
        <taxon>Bacillales</taxon>
        <taxon>Paenibacillaceae</taxon>
        <taxon>Paenibacillus</taxon>
    </lineage>
</organism>
<evidence type="ECO:0000313" key="2">
    <source>
        <dbReference type="Proteomes" id="UP000679992"/>
    </source>
</evidence>
<keyword evidence="2" id="KW-1185">Reference proteome</keyword>
<protein>
    <recommendedName>
        <fullName evidence="3">Inhibitor of sigma-G Gin</fullName>
    </recommendedName>
</protein>
<comment type="caution">
    <text evidence="1">The sequence shown here is derived from an EMBL/GenBank/DDBJ whole genome shotgun (WGS) entry which is preliminary data.</text>
</comment>